<dbReference type="GO" id="GO:0016891">
    <property type="term" value="F:RNA endonuclease activity producing 5'-phosphomonoesters, hydrolytic mechanism"/>
    <property type="evidence" value="ECO:0007669"/>
    <property type="project" value="TreeGrafter"/>
</dbReference>
<evidence type="ECO:0000256" key="1">
    <source>
        <dbReference type="ARBA" id="ARBA00022801"/>
    </source>
</evidence>
<keyword evidence="2" id="KW-0442">Lipid degradation</keyword>
<sequence length="413" mass="45561">MSSLGLVSAQAAEPDPLIGAPVFNNPAGSESEQYTIYQQLARIIDRVPAGGYIEMSWFEFGVSYTTDTTNKPNIPARLVKAHQRGVNVRTILDNNVKDNGRSNDDWPAYKTLAPELGTSDSASSFIILCPNHKGCIAKRKIYDDTYAYNHNKFLLASKIVLNSGANVSNVVFQSSGNLGEWDAHTSWNNAVTWSEAASFANYHHYFGDQVSSRAGSGNDNYYWVGDSANQFKTHFFPRKETNGDLNQASTDTIVSILNSVSCSYTGETDGKKHQTDVRIVMWSFSRVAVAEKLASLVRAGCWVDVAYTNMNDGVKNALSSSNLGGKEMGLTKCAVAWQGRNLRPHSKYMLIDGAYDDDQIPRVFTGSHNYAISALRNADESLIRIRSPEVHEAYLRQNFYKVRDTCSGKIAPG</sequence>
<keyword evidence="1" id="KW-0378">Hydrolase</keyword>
<dbReference type="GO" id="GO:0016042">
    <property type="term" value="P:lipid catabolic process"/>
    <property type="evidence" value="ECO:0007669"/>
    <property type="project" value="UniProtKB-KW"/>
</dbReference>
<evidence type="ECO:0000256" key="4">
    <source>
        <dbReference type="ARBA" id="ARBA00038012"/>
    </source>
</evidence>
<dbReference type="AlphaFoldDB" id="A0AAE0IU29"/>
<dbReference type="InterPro" id="IPR025202">
    <property type="entry name" value="PLD-like_dom"/>
</dbReference>
<evidence type="ECO:0000256" key="5">
    <source>
        <dbReference type="ARBA" id="ARBA00040549"/>
    </source>
</evidence>
<dbReference type="PANTHER" id="PTHR43856">
    <property type="entry name" value="CARDIOLIPIN HYDROLASE"/>
    <property type="match status" value="1"/>
</dbReference>
<dbReference type="PANTHER" id="PTHR43856:SF1">
    <property type="entry name" value="MITOCHONDRIAL CARDIOLIPIN HYDROLASE"/>
    <property type="match status" value="1"/>
</dbReference>
<accession>A0AAE0IU29</accession>
<comment type="caution">
    <text evidence="7">The sequence shown here is derived from an EMBL/GenBank/DDBJ whole genome shotgun (WGS) entry which is preliminary data.</text>
</comment>
<keyword evidence="3" id="KW-0443">Lipid metabolism</keyword>
<dbReference type="InterPro" id="IPR051406">
    <property type="entry name" value="PLD_domain"/>
</dbReference>
<comment type="similarity">
    <text evidence="4">Belongs to the phospholipase D family. MitoPLD/Zucchini subfamily.</text>
</comment>
<protein>
    <recommendedName>
        <fullName evidence="5">Mitochondrial cardiolipin hydrolase</fullName>
    </recommendedName>
</protein>
<name>A0AAE0IU29_9PEZI</name>
<reference evidence="7" key="1">
    <citation type="journal article" date="2023" name="Mol. Phylogenet. Evol.">
        <title>Genome-scale phylogeny and comparative genomics of the fungal order Sordariales.</title>
        <authorList>
            <person name="Hensen N."/>
            <person name="Bonometti L."/>
            <person name="Westerberg I."/>
            <person name="Brannstrom I.O."/>
            <person name="Guillou S."/>
            <person name="Cros-Aarteil S."/>
            <person name="Calhoun S."/>
            <person name="Haridas S."/>
            <person name="Kuo A."/>
            <person name="Mondo S."/>
            <person name="Pangilinan J."/>
            <person name="Riley R."/>
            <person name="LaButti K."/>
            <person name="Andreopoulos B."/>
            <person name="Lipzen A."/>
            <person name="Chen C."/>
            <person name="Yan M."/>
            <person name="Daum C."/>
            <person name="Ng V."/>
            <person name="Clum A."/>
            <person name="Steindorff A."/>
            <person name="Ohm R.A."/>
            <person name="Martin F."/>
            <person name="Silar P."/>
            <person name="Natvig D.O."/>
            <person name="Lalanne C."/>
            <person name="Gautier V."/>
            <person name="Ament-Velasquez S.L."/>
            <person name="Kruys A."/>
            <person name="Hutchinson M.I."/>
            <person name="Powell A.J."/>
            <person name="Barry K."/>
            <person name="Miller A.N."/>
            <person name="Grigoriev I.V."/>
            <person name="Debuchy R."/>
            <person name="Gladieux P."/>
            <person name="Hiltunen Thoren M."/>
            <person name="Johannesson H."/>
        </authorList>
    </citation>
    <scope>NUCLEOTIDE SEQUENCE</scope>
    <source>
        <strain evidence="7">CBS 118394</strain>
    </source>
</reference>
<evidence type="ECO:0000313" key="7">
    <source>
        <dbReference type="EMBL" id="KAK3331301.1"/>
    </source>
</evidence>
<keyword evidence="8" id="KW-1185">Reference proteome</keyword>
<dbReference type="Gene3D" id="3.30.870.10">
    <property type="entry name" value="Endonuclease Chain A"/>
    <property type="match status" value="2"/>
</dbReference>
<evidence type="ECO:0000256" key="2">
    <source>
        <dbReference type="ARBA" id="ARBA00022963"/>
    </source>
</evidence>
<evidence type="ECO:0000256" key="3">
    <source>
        <dbReference type="ARBA" id="ARBA00023098"/>
    </source>
</evidence>
<feature type="domain" description="Phospholipase D-like" evidence="6">
    <location>
        <begin position="274"/>
        <end position="395"/>
    </location>
</feature>
<evidence type="ECO:0000259" key="6">
    <source>
        <dbReference type="Pfam" id="PF13091"/>
    </source>
</evidence>
<evidence type="ECO:0000313" key="8">
    <source>
        <dbReference type="Proteomes" id="UP001283341"/>
    </source>
</evidence>
<dbReference type="Proteomes" id="UP001283341">
    <property type="component" value="Unassembled WGS sequence"/>
</dbReference>
<dbReference type="Pfam" id="PF13091">
    <property type="entry name" value="PLDc_2"/>
    <property type="match status" value="1"/>
</dbReference>
<reference evidence="7" key="2">
    <citation type="submission" date="2023-06" db="EMBL/GenBank/DDBJ databases">
        <authorList>
            <consortium name="Lawrence Berkeley National Laboratory"/>
            <person name="Haridas S."/>
            <person name="Hensen N."/>
            <person name="Bonometti L."/>
            <person name="Westerberg I."/>
            <person name="Brannstrom I.O."/>
            <person name="Guillou S."/>
            <person name="Cros-Aarteil S."/>
            <person name="Calhoun S."/>
            <person name="Kuo A."/>
            <person name="Mondo S."/>
            <person name="Pangilinan J."/>
            <person name="Riley R."/>
            <person name="Labutti K."/>
            <person name="Andreopoulos B."/>
            <person name="Lipzen A."/>
            <person name="Chen C."/>
            <person name="Yanf M."/>
            <person name="Daum C."/>
            <person name="Ng V."/>
            <person name="Clum A."/>
            <person name="Steindorff A."/>
            <person name="Ohm R."/>
            <person name="Martin F."/>
            <person name="Silar P."/>
            <person name="Natvig D."/>
            <person name="Lalanne C."/>
            <person name="Gautier V."/>
            <person name="Ament-Velasquez S.L."/>
            <person name="Kruys A."/>
            <person name="Hutchinson M.I."/>
            <person name="Powell A.J."/>
            <person name="Barry K."/>
            <person name="Miller A.N."/>
            <person name="Grigoriev I.V."/>
            <person name="Debuchy R."/>
            <person name="Gladieux P."/>
            <person name="Thoren M.H."/>
            <person name="Johannesson H."/>
        </authorList>
    </citation>
    <scope>NUCLEOTIDE SEQUENCE</scope>
    <source>
        <strain evidence="7">CBS 118394</strain>
    </source>
</reference>
<gene>
    <name evidence="7" type="ORF">B0H66DRAFT_598786</name>
</gene>
<organism evidence="7 8">
    <name type="scientific">Apodospora peruviana</name>
    <dbReference type="NCBI Taxonomy" id="516989"/>
    <lineage>
        <taxon>Eukaryota</taxon>
        <taxon>Fungi</taxon>
        <taxon>Dikarya</taxon>
        <taxon>Ascomycota</taxon>
        <taxon>Pezizomycotina</taxon>
        <taxon>Sordariomycetes</taxon>
        <taxon>Sordariomycetidae</taxon>
        <taxon>Sordariales</taxon>
        <taxon>Lasiosphaeriaceae</taxon>
        <taxon>Apodospora</taxon>
    </lineage>
</organism>
<dbReference type="EMBL" id="JAUEDM010000001">
    <property type="protein sequence ID" value="KAK3331301.1"/>
    <property type="molecule type" value="Genomic_DNA"/>
</dbReference>
<dbReference type="SUPFAM" id="SSF56024">
    <property type="entry name" value="Phospholipase D/nuclease"/>
    <property type="match status" value="2"/>
</dbReference>
<proteinExistence type="inferred from homology"/>